<evidence type="ECO:0000256" key="1">
    <source>
        <dbReference type="ARBA" id="ARBA00004123"/>
    </source>
</evidence>
<dbReference type="Pfam" id="PF18694">
    <property type="entry name" value="TDP-43_N"/>
    <property type="match status" value="1"/>
</dbReference>
<feature type="domain" description="RRM" evidence="16">
    <location>
        <begin position="107"/>
        <end position="183"/>
    </location>
</feature>
<dbReference type="FunFam" id="3.30.70.330:FF:000098">
    <property type="entry name" value="TAR DNA-binding protein 43"/>
    <property type="match status" value="1"/>
</dbReference>
<evidence type="ECO:0000259" key="16">
    <source>
        <dbReference type="PROSITE" id="PS50102"/>
    </source>
</evidence>
<protein>
    <recommendedName>
        <fullName evidence="3">TAR DNA-binding protein 43</fullName>
    </recommendedName>
</protein>
<dbReference type="CDD" id="cd12321">
    <property type="entry name" value="RRM1_TDP43"/>
    <property type="match status" value="1"/>
</dbReference>
<dbReference type="InterPro" id="IPR041105">
    <property type="entry name" value="TDP-43_N"/>
</dbReference>
<evidence type="ECO:0000256" key="8">
    <source>
        <dbReference type="ARBA" id="ARBA00023015"/>
    </source>
</evidence>
<evidence type="ECO:0000313" key="17">
    <source>
        <dbReference type="EMBL" id="KAK7096548.1"/>
    </source>
</evidence>
<comment type="subcellular location">
    <subcellularLocation>
        <location evidence="2">Mitochondrion</location>
    </subcellularLocation>
    <subcellularLocation>
        <location evidence="1">Nucleus</location>
    </subcellularLocation>
</comment>
<keyword evidence="18" id="KW-1185">Reference proteome</keyword>
<evidence type="ECO:0000256" key="12">
    <source>
        <dbReference type="ARBA" id="ARBA00023187"/>
    </source>
</evidence>
<dbReference type="GO" id="GO:0008380">
    <property type="term" value="P:RNA splicing"/>
    <property type="evidence" value="ECO:0007669"/>
    <property type="project" value="UniProtKB-KW"/>
</dbReference>
<evidence type="ECO:0000256" key="7">
    <source>
        <dbReference type="ARBA" id="ARBA00022884"/>
    </source>
</evidence>
<dbReference type="AlphaFoldDB" id="A0AAN9AZZ9"/>
<evidence type="ECO:0000256" key="11">
    <source>
        <dbReference type="ARBA" id="ARBA00023163"/>
    </source>
</evidence>
<dbReference type="InterPro" id="IPR035979">
    <property type="entry name" value="RBD_domain_sf"/>
</dbReference>
<dbReference type="GO" id="GO:0003690">
    <property type="term" value="F:double-stranded DNA binding"/>
    <property type="evidence" value="ECO:0007669"/>
    <property type="project" value="UniProtKB-ARBA"/>
</dbReference>
<dbReference type="Proteomes" id="UP001374579">
    <property type="component" value="Unassembled WGS sequence"/>
</dbReference>
<evidence type="ECO:0000256" key="13">
    <source>
        <dbReference type="ARBA" id="ARBA00023242"/>
    </source>
</evidence>
<dbReference type="CDD" id="cd12322">
    <property type="entry name" value="RRM2_TDP43"/>
    <property type="match status" value="1"/>
</dbReference>
<keyword evidence="9" id="KW-0238">DNA-binding</keyword>
<feature type="domain" description="RRM" evidence="16">
    <location>
        <begin position="216"/>
        <end position="287"/>
    </location>
</feature>
<evidence type="ECO:0000256" key="4">
    <source>
        <dbReference type="ARBA" id="ARBA00022491"/>
    </source>
</evidence>
<evidence type="ECO:0000256" key="10">
    <source>
        <dbReference type="ARBA" id="ARBA00023128"/>
    </source>
</evidence>
<dbReference type="PROSITE" id="PS50102">
    <property type="entry name" value="RRM"/>
    <property type="match status" value="2"/>
</dbReference>
<keyword evidence="10" id="KW-0496">Mitochondrion</keyword>
<dbReference type="FunFam" id="3.30.70.330:FF:000107">
    <property type="entry name" value="TAR DNA-binding protein 43"/>
    <property type="match status" value="1"/>
</dbReference>
<dbReference type="Pfam" id="PF00076">
    <property type="entry name" value="RRM_1"/>
    <property type="match status" value="2"/>
</dbReference>
<keyword evidence="8" id="KW-0805">Transcription regulation</keyword>
<dbReference type="GO" id="GO:0006397">
    <property type="term" value="P:mRNA processing"/>
    <property type="evidence" value="ECO:0007669"/>
    <property type="project" value="UniProtKB-KW"/>
</dbReference>
<evidence type="ECO:0000256" key="14">
    <source>
        <dbReference type="PROSITE-ProRule" id="PRU00176"/>
    </source>
</evidence>
<keyword evidence="13" id="KW-0539">Nucleus</keyword>
<keyword evidence="12" id="KW-0508">mRNA splicing</keyword>
<dbReference type="GO" id="GO:0010468">
    <property type="term" value="P:regulation of gene expression"/>
    <property type="evidence" value="ECO:0007669"/>
    <property type="project" value="TreeGrafter"/>
</dbReference>
<evidence type="ECO:0000313" key="18">
    <source>
        <dbReference type="Proteomes" id="UP001374579"/>
    </source>
</evidence>
<evidence type="ECO:0000256" key="6">
    <source>
        <dbReference type="ARBA" id="ARBA00022737"/>
    </source>
</evidence>
<dbReference type="SUPFAM" id="SSF54928">
    <property type="entry name" value="RNA-binding domain, RBD"/>
    <property type="match status" value="2"/>
</dbReference>
<keyword evidence="11" id="KW-0804">Transcription</keyword>
<dbReference type="InterPro" id="IPR012677">
    <property type="entry name" value="Nucleotide-bd_a/b_plait_sf"/>
</dbReference>
<keyword evidence="4" id="KW-0678">Repressor</keyword>
<dbReference type="EMBL" id="JBAMIC010000014">
    <property type="protein sequence ID" value="KAK7096548.1"/>
    <property type="molecule type" value="Genomic_DNA"/>
</dbReference>
<dbReference type="GO" id="GO:0003723">
    <property type="term" value="F:RNA binding"/>
    <property type="evidence" value="ECO:0007669"/>
    <property type="project" value="UniProtKB-UniRule"/>
</dbReference>
<evidence type="ECO:0000256" key="2">
    <source>
        <dbReference type="ARBA" id="ARBA00004173"/>
    </source>
</evidence>
<feature type="region of interest" description="Disordered" evidence="15">
    <location>
        <begin position="287"/>
        <end position="312"/>
    </location>
</feature>
<keyword evidence="7 14" id="KW-0694">RNA-binding</keyword>
<dbReference type="SMART" id="SM00360">
    <property type="entry name" value="RRM"/>
    <property type="match status" value="2"/>
</dbReference>
<dbReference type="GO" id="GO:0005654">
    <property type="term" value="C:nucleoplasm"/>
    <property type="evidence" value="ECO:0007669"/>
    <property type="project" value="TreeGrafter"/>
</dbReference>
<keyword evidence="6" id="KW-0677">Repeat</keyword>
<accession>A0AAN9AZZ9</accession>
<dbReference type="GO" id="GO:0005739">
    <property type="term" value="C:mitochondrion"/>
    <property type="evidence" value="ECO:0007669"/>
    <property type="project" value="UniProtKB-SubCell"/>
</dbReference>
<organism evidence="17 18">
    <name type="scientific">Littorina saxatilis</name>
    <dbReference type="NCBI Taxonomy" id="31220"/>
    <lineage>
        <taxon>Eukaryota</taxon>
        <taxon>Metazoa</taxon>
        <taxon>Spiralia</taxon>
        <taxon>Lophotrochozoa</taxon>
        <taxon>Mollusca</taxon>
        <taxon>Gastropoda</taxon>
        <taxon>Caenogastropoda</taxon>
        <taxon>Littorinimorpha</taxon>
        <taxon>Littorinoidea</taxon>
        <taxon>Littorinidae</taxon>
        <taxon>Littorina</taxon>
    </lineage>
</organism>
<dbReference type="PANTHER" id="PTHR48033">
    <property type="entry name" value="RNA-BINDING (RRM/RBD/RNP MOTIFS) FAMILY PROTEIN"/>
    <property type="match status" value="1"/>
</dbReference>
<reference evidence="17 18" key="1">
    <citation type="submission" date="2024-02" db="EMBL/GenBank/DDBJ databases">
        <title>Chromosome-scale genome assembly of the rough periwinkle Littorina saxatilis.</title>
        <authorList>
            <person name="De Jode A."/>
            <person name="Faria R."/>
            <person name="Formenti G."/>
            <person name="Sims Y."/>
            <person name="Smith T.P."/>
            <person name="Tracey A."/>
            <person name="Wood J.M.D."/>
            <person name="Zagrodzka Z.B."/>
            <person name="Johannesson K."/>
            <person name="Butlin R.K."/>
            <person name="Leder E.H."/>
        </authorList>
    </citation>
    <scope>NUCLEOTIDE SEQUENCE [LARGE SCALE GENOMIC DNA]</scope>
    <source>
        <strain evidence="17">Snail1</strain>
        <tissue evidence="17">Muscle</tissue>
    </source>
</reference>
<dbReference type="InterPro" id="IPR000504">
    <property type="entry name" value="RRM_dom"/>
</dbReference>
<gene>
    <name evidence="17" type="ORF">V1264_005830</name>
</gene>
<comment type="caution">
    <text evidence="17">The sequence shown here is derived from an EMBL/GenBank/DDBJ whole genome shotgun (WGS) entry which is preliminary data.</text>
</comment>
<evidence type="ECO:0000256" key="5">
    <source>
        <dbReference type="ARBA" id="ARBA00022664"/>
    </source>
</evidence>
<feature type="compositionally biased region" description="Gly residues" evidence="15">
    <location>
        <begin position="300"/>
        <end position="312"/>
    </location>
</feature>
<sequence>MSQFIQVCEDVSDEPIEIPSEDDGTLLLTTLSAQFPSASGLKYKAESGAFRGIRLADGVLYPPDGLWGNHQYIAVFPKTDQNKRKGEDGFGDSQAAKMKRTTSKVCSDLIVLGLPWKSTEDDLKSYFSQFGELLLVQVKRDTRTGQSKGFGFIRFGEPESQVKCMSQRHMIDGRWCDVTIPNSKDHSSAQRSESDPWQQYWAPQTRNEGQNQMMNRKVFIGRCTEDISTDDLRSYFCKFGEVVDVFIPKPFRAFAFVTFADADIAQSLCGDDHIIKGTSVHISNAAPKSFDKSGGPKANFGGGGGFGQQGGGGGGGFGSQGFNFGAAMAQMAQQVQNFSYNTAAFDQSAYATPTPGYSYNVAASNNATPGTTDRAGYDRSEQAYTGSAYETPQPGGNYANANGQGGYGQAAAYGQQQPTAGYGQQGGYAQGTQNYYNY</sequence>
<evidence type="ECO:0000256" key="9">
    <source>
        <dbReference type="ARBA" id="ARBA00023125"/>
    </source>
</evidence>
<name>A0AAN9AZZ9_9CAEN</name>
<dbReference type="Gene3D" id="3.30.70.330">
    <property type="match status" value="2"/>
</dbReference>
<evidence type="ECO:0000256" key="15">
    <source>
        <dbReference type="SAM" id="MobiDB-lite"/>
    </source>
</evidence>
<dbReference type="GO" id="GO:0000785">
    <property type="term" value="C:chromatin"/>
    <property type="evidence" value="ECO:0007669"/>
    <property type="project" value="TreeGrafter"/>
</dbReference>
<dbReference type="PANTHER" id="PTHR48033:SF9">
    <property type="entry name" value="TAR DNA-BINDING PROTEIN 43"/>
    <property type="match status" value="1"/>
</dbReference>
<keyword evidence="5" id="KW-0507">mRNA processing</keyword>
<evidence type="ECO:0000256" key="3">
    <source>
        <dbReference type="ARBA" id="ARBA00018889"/>
    </source>
</evidence>
<dbReference type="CDD" id="cd19609">
    <property type="entry name" value="NTD_TDP-43"/>
    <property type="match status" value="1"/>
</dbReference>
<proteinExistence type="predicted"/>